<name>A0A2P5CPJ9_TREOI</name>
<dbReference type="InParanoid" id="A0A2P5CPJ9"/>
<organism evidence="1 2">
    <name type="scientific">Trema orientale</name>
    <name type="common">Charcoal tree</name>
    <name type="synonym">Celtis orientalis</name>
    <dbReference type="NCBI Taxonomy" id="63057"/>
    <lineage>
        <taxon>Eukaryota</taxon>
        <taxon>Viridiplantae</taxon>
        <taxon>Streptophyta</taxon>
        <taxon>Embryophyta</taxon>
        <taxon>Tracheophyta</taxon>
        <taxon>Spermatophyta</taxon>
        <taxon>Magnoliopsida</taxon>
        <taxon>eudicotyledons</taxon>
        <taxon>Gunneridae</taxon>
        <taxon>Pentapetalae</taxon>
        <taxon>rosids</taxon>
        <taxon>fabids</taxon>
        <taxon>Rosales</taxon>
        <taxon>Cannabaceae</taxon>
        <taxon>Trema</taxon>
    </lineage>
</organism>
<proteinExistence type="predicted"/>
<evidence type="ECO:0000313" key="1">
    <source>
        <dbReference type="EMBL" id="PON62963.1"/>
    </source>
</evidence>
<accession>A0A2P5CPJ9</accession>
<evidence type="ECO:0000313" key="2">
    <source>
        <dbReference type="Proteomes" id="UP000237000"/>
    </source>
</evidence>
<protein>
    <submittedName>
        <fullName evidence="1">Uncharacterized protein</fullName>
    </submittedName>
</protein>
<comment type="caution">
    <text evidence="1">The sequence shown here is derived from an EMBL/GenBank/DDBJ whole genome shotgun (WGS) entry which is preliminary data.</text>
</comment>
<keyword evidence="2" id="KW-1185">Reference proteome</keyword>
<dbReference type="AlphaFoldDB" id="A0A2P5CPJ9"/>
<dbReference type="Proteomes" id="UP000237000">
    <property type="component" value="Unassembled WGS sequence"/>
</dbReference>
<reference evidence="2" key="1">
    <citation type="submission" date="2016-06" db="EMBL/GenBank/DDBJ databases">
        <title>Parallel loss of symbiosis genes in relatives of nitrogen-fixing non-legume Parasponia.</title>
        <authorList>
            <person name="Van Velzen R."/>
            <person name="Holmer R."/>
            <person name="Bu F."/>
            <person name="Rutten L."/>
            <person name="Van Zeijl A."/>
            <person name="Liu W."/>
            <person name="Santuari L."/>
            <person name="Cao Q."/>
            <person name="Sharma T."/>
            <person name="Shen D."/>
            <person name="Roswanjaya Y."/>
            <person name="Wardhani T."/>
            <person name="Kalhor M.S."/>
            <person name="Jansen J."/>
            <person name="Van den Hoogen J."/>
            <person name="Gungor B."/>
            <person name="Hartog M."/>
            <person name="Hontelez J."/>
            <person name="Verver J."/>
            <person name="Yang W.-C."/>
            <person name="Schijlen E."/>
            <person name="Repin R."/>
            <person name="Schilthuizen M."/>
            <person name="Schranz E."/>
            <person name="Heidstra R."/>
            <person name="Miyata K."/>
            <person name="Fedorova E."/>
            <person name="Kohlen W."/>
            <person name="Bisseling T."/>
            <person name="Smit S."/>
            <person name="Geurts R."/>
        </authorList>
    </citation>
    <scope>NUCLEOTIDE SEQUENCE [LARGE SCALE GENOMIC DNA]</scope>
    <source>
        <strain evidence="2">cv. RG33-2</strain>
    </source>
</reference>
<sequence>MADKRKRKFCKMQSEGDPLLVDKQPRHIPTGKLIELLIKRRRLLRKRLGNEKIEIIDQKLYDDIIPRNTRSNRRMLVINDSP</sequence>
<gene>
    <name evidence="1" type="ORF">TorRG33x02_277890</name>
</gene>
<dbReference type="EMBL" id="JXTC01000342">
    <property type="protein sequence ID" value="PON62963.1"/>
    <property type="molecule type" value="Genomic_DNA"/>
</dbReference>